<proteinExistence type="predicted"/>
<sequence>MSPTRSAPSAAATAPASAPRHRVRMPRAQREEQILRIAEEVFAERGFQATTMEDIAELVGVTKPLIYEYFGSKEGLLSACITRARTQLRVATEAAWQATGEDAPLEEVFRAGVRAFFEFIDEHANAFVLIQQEGAVASQASPLIESIREQQSAATMATFRQAPALAAVPDELLEGYVEVIIGACERVAVWRTRRRGVSTQQATDVVVSTVWSGLDALLPRR</sequence>
<feature type="region of interest" description="Disordered" evidence="5">
    <location>
        <begin position="1"/>
        <end position="26"/>
    </location>
</feature>
<dbReference type="PROSITE" id="PS50977">
    <property type="entry name" value="HTH_TETR_2"/>
    <property type="match status" value="1"/>
</dbReference>
<evidence type="ECO:0000313" key="7">
    <source>
        <dbReference type="EMBL" id="SDP37410.1"/>
    </source>
</evidence>
<dbReference type="GO" id="GO:0045892">
    <property type="term" value="P:negative regulation of DNA-templated transcription"/>
    <property type="evidence" value="ECO:0007669"/>
    <property type="project" value="UniProtKB-ARBA"/>
</dbReference>
<evidence type="ECO:0000256" key="4">
    <source>
        <dbReference type="PROSITE-ProRule" id="PRU00335"/>
    </source>
</evidence>
<dbReference type="AlphaFoldDB" id="A0A1H0S6R4"/>
<dbReference type="Gene3D" id="1.10.357.10">
    <property type="entry name" value="Tetracycline Repressor, domain 2"/>
    <property type="match status" value="1"/>
</dbReference>
<evidence type="ECO:0000256" key="5">
    <source>
        <dbReference type="SAM" id="MobiDB-lite"/>
    </source>
</evidence>
<feature type="domain" description="HTH tetR-type" evidence="6">
    <location>
        <begin position="28"/>
        <end position="88"/>
    </location>
</feature>
<dbReference type="InterPro" id="IPR001647">
    <property type="entry name" value="HTH_TetR"/>
</dbReference>
<dbReference type="PRINTS" id="PR00455">
    <property type="entry name" value="HTHTETR"/>
</dbReference>
<evidence type="ECO:0000256" key="1">
    <source>
        <dbReference type="ARBA" id="ARBA00023015"/>
    </source>
</evidence>
<feature type="compositionally biased region" description="Low complexity" evidence="5">
    <location>
        <begin position="1"/>
        <end position="18"/>
    </location>
</feature>
<gene>
    <name evidence="7" type="ORF">SAMN04489867_2230</name>
</gene>
<keyword evidence="3" id="KW-0804">Transcription</keyword>
<evidence type="ECO:0000313" key="8">
    <source>
        <dbReference type="Proteomes" id="UP000199077"/>
    </source>
</evidence>
<dbReference type="Pfam" id="PF21943">
    <property type="entry name" value="TetR_C_46"/>
    <property type="match status" value="1"/>
</dbReference>
<dbReference type="RefSeq" id="WP_231961050.1">
    <property type="nucleotide sequence ID" value="NZ_LT629711.1"/>
</dbReference>
<evidence type="ECO:0000259" key="6">
    <source>
        <dbReference type="PROSITE" id="PS50977"/>
    </source>
</evidence>
<keyword evidence="8" id="KW-1185">Reference proteome</keyword>
<dbReference type="PANTHER" id="PTHR30055:SF158">
    <property type="entry name" value="POSSIBLE TRANSCRIPTIONAL REGULATORY PROTEIN (PROBABLY TETR-FAMILY)"/>
    <property type="match status" value="1"/>
</dbReference>
<dbReference type="GO" id="GO:0000976">
    <property type="term" value="F:transcription cis-regulatory region binding"/>
    <property type="evidence" value="ECO:0007669"/>
    <property type="project" value="TreeGrafter"/>
</dbReference>
<dbReference type="PANTHER" id="PTHR30055">
    <property type="entry name" value="HTH-TYPE TRANSCRIPTIONAL REGULATOR RUTR"/>
    <property type="match status" value="1"/>
</dbReference>
<dbReference type="Proteomes" id="UP000199077">
    <property type="component" value="Chromosome I"/>
</dbReference>
<dbReference type="STRING" id="443156.SAMN04489867_2230"/>
<name>A0A1H0S6R4_9MICO</name>
<evidence type="ECO:0000256" key="2">
    <source>
        <dbReference type="ARBA" id="ARBA00023125"/>
    </source>
</evidence>
<dbReference type="SUPFAM" id="SSF48498">
    <property type="entry name" value="Tetracyclin repressor-like, C-terminal domain"/>
    <property type="match status" value="1"/>
</dbReference>
<dbReference type="InterPro" id="IPR036271">
    <property type="entry name" value="Tet_transcr_reg_TetR-rel_C_sf"/>
</dbReference>
<feature type="DNA-binding region" description="H-T-H motif" evidence="4">
    <location>
        <begin position="51"/>
        <end position="70"/>
    </location>
</feature>
<accession>A0A1H0S6R4</accession>
<dbReference type="PROSITE" id="PS01081">
    <property type="entry name" value="HTH_TETR_1"/>
    <property type="match status" value="1"/>
</dbReference>
<dbReference type="InterPro" id="IPR009057">
    <property type="entry name" value="Homeodomain-like_sf"/>
</dbReference>
<dbReference type="Pfam" id="PF00440">
    <property type="entry name" value="TetR_N"/>
    <property type="match status" value="1"/>
</dbReference>
<reference evidence="8" key="1">
    <citation type="submission" date="2016-10" db="EMBL/GenBank/DDBJ databases">
        <authorList>
            <person name="Varghese N."/>
            <person name="Submissions S."/>
        </authorList>
    </citation>
    <scope>NUCLEOTIDE SEQUENCE [LARGE SCALE GENOMIC DNA]</scope>
    <source>
        <strain evidence="8">DSM 22329</strain>
    </source>
</reference>
<dbReference type="InterPro" id="IPR050109">
    <property type="entry name" value="HTH-type_TetR-like_transc_reg"/>
</dbReference>
<protein>
    <submittedName>
        <fullName evidence="7">DNA-binding transcriptional regulator, AcrR family</fullName>
    </submittedName>
</protein>
<organism evidence="7 8">
    <name type="scientific">Pedococcus dokdonensis</name>
    <dbReference type="NCBI Taxonomy" id="443156"/>
    <lineage>
        <taxon>Bacteria</taxon>
        <taxon>Bacillati</taxon>
        <taxon>Actinomycetota</taxon>
        <taxon>Actinomycetes</taxon>
        <taxon>Micrococcales</taxon>
        <taxon>Intrasporangiaceae</taxon>
        <taxon>Pedococcus</taxon>
    </lineage>
</organism>
<dbReference type="FunFam" id="1.10.10.60:FF:000141">
    <property type="entry name" value="TetR family transcriptional regulator"/>
    <property type="match status" value="1"/>
</dbReference>
<evidence type="ECO:0000256" key="3">
    <source>
        <dbReference type="ARBA" id="ARBA00023163"/>
    </source>
</evidence>
<keyword evidence="1" id="KW-0805">Transcription regulation</keyword>
<dbReference type="EMBL" id="LT629711">
    <property type="protein sequence ID" value="SDP37410.1"/>
    <property type="molecule type" value="Genomic_DNA"/>
</dbReference>
<keyword evidence="2 4" id="KW-0238">DNA-binding</keyword>
<dbReference type="GO" id="GO:0003700">
    <property type="term" value="F:DNA-binding transcription factor activity"/>
    <property type="evidence" value="ECO:0007669"/>
    <property type="project" value="TreeGrafter"/>
</dbReference>
<dbReference type="SUPFAM" id="SSF46689">
    <property type="entry name" value="Homeodomain-like"/>
    <property type="match status" value="1"/>
</dbReference>
<dbReference type="InterPro" id="IPR054129">
    <property type="entry name" value="DesT_TetR_C"/>
</dbReference>
<dbReference type="InterPro" id="IPR023772">
    <property type="entry name" value="DNA-bd_HTH_TetR-type_CS"/>
</dbReference>